<dbReference type="OrthoDB" id="7835020at2759"/>
<evidence type="ECO:0000313" key="1">
    <source>
        <dbReference type="Proteomes" id="UP000515160"/>
    </source>
</evidence>
<dbReference type="AlphaFoldDB" id="A0A6P8ZC07"/>
<evidence type="ECO:0000313" key="3">
    <source>
        <dbReference type="RefSeq" id="XP_034114113.1"/>
    </source>
</evidence>
<reference evidence="2 3" key="1">
    <citation type="submission" date="2025-04" db="UniProtKB">
        <authorList>
            <consortium name="RefSeq"/>
        </authorList>
    </citation>
    <scope>IDENTIFICATION</scope>
    <source>
        <strain evidence="2 3">15112-1751.03</strain>
        <tissue evidence="2 3">Whole Adult</tissue>
    </source>
</reference>
<dbReference type="GeneID" id="117574387"/>
<dbReference type="RefSeq" id="XP_034114113.1">
    <property type="nucleotide sequence ID" value="XM_034258222.2"/>
</dbReference>
<evidence type="ECO:0000313" key="2">
    <source>
        <dbReference type="RefSeq" id="XP_034114112.1"/>
    </source>
</evidence>
<dbReference type="RefSeq" id="XP_034114112.1">
    <property type="nucleotide sequence ID" value="XM_034258221.2"/>
</dbReference>
<dbReference type="Proteomes" id="UP000515160">
    <property type="component" value="Chromosome 2R"/>
</dbReference>
<keyword evidence="1" id="KW-1185">Reference proteome</keyword>
<organism evidence="1 2">
    <name type="scientific">Drosophila albomicans</name>
    <name type="common">Fruit fly</name>
    <dbReference type="NCBI Taxonomy" id="7291"/>
    <lineage>
        <taxon>Eukaryota</taxon>
        <taxon>Metazoa</taxon>
        <taxon>Ecdysozoa</taxon>
        <taxon>Arthropoda</taxon>
        <taxon>Hexapoda</taxon>
        <taxon>Insecta</taxon>
        <taxon>Pterygota</taxon>
        <taxon>Neoptera</taxon>
        <taxon>Endopterygota</taxon>
        <taxon>Diptera</taxon>
        <taxon>Brachycera</taxon>
        <taxon>Muscomorpha</taxon>
        <taxon>Ephydroidea</taxon>
        <taxon>Drosophilidae</taxon>
        <taxon>Drosophila</taxon>
    </lineage>
</organism>
<gene>
    <name evidence="2 3" type="primary">LOC117574387</name>
</gene>
<accession>A0A6P8ZC07</accession>
<sequence length="242" mass="28187">MSLIHEILHQQLRRLLRAKRRRSDDRRTSYSVGKRSRNRWQSHCYRRSPGGQDSHSETVTFRLSRQASLPVGNRCIVPLLHIWLRLNDNTSTSNHITRQRCMRRIRLQQRSALENATQVVQIHWRNFCQMVWPASKQATIATQTGRNPYVEIVQANNDRNRLSWTQKLRIIFIKISKVLESALTDASSRQGYVNTSAAMELISIGDLFDQLNSVLVEHLIDNADYVITPSQSMTQFDFVFPE</sequence>
<proteinExistence type="predicted"/>
<name>A0A6P8ZC07_DROAB</name>
<protein>
    <submittedName>
        <fullName evidence="2 3">Uncharacterized protein LOC117574387 isoform X1</fullName>
    </submittedName>
</protein>